<evidence type="ECO:0000313" key="3">
    <source>
        <dbReference type="EMBL" id="MCU6748445.1"/>
    </source>
</evidence>
<gene>
    <name evidence="3" type="ORF">OCV51_12400</name>
</gene>
<evidence type="ECO:0000313" key="4">
    <source>
        <dbReference type="Proteomes" id="UP001652394"/>
    </source>
</evidence>
<organism evidence="3 4">
    <name type="scientific">Faecalicatena acetigenes</name>
    <dbReference type="NCBI Taxonomy" id="2981790"/>
    <lineage>
        <taxon>Bacteria</taxon>
        <taxon>Bacillati</taxon>
        <taxon>Bacillota</taxon>
        <taxon>Clostridia</taxon>
        <taxon>Lachnospirales</taxon>
        <taxon>Lachnospiraceae</taxon>
        <taxon>Faecalicatena</taxon>
    </lineage>
</organism>
<reference evidence="3 4" key="1">
    <citation type="journal article" date="2021" name="ISME Commun">
        <title>Automated analysis of genomic sequences facilitates high-throughput and comprehensive description of bacteria.</title>
        <authorList>
            <person name="Hitch T.C.A."/>
        </authorList>
    </citation>
    <scope>NUCLEOTIDE SEQUENCE [LARGE SCALE GENOMIC DNA]</scope>
    <source>
        <strain evidence="3 4">H2_18</strain>
    </source>
</reference>
<accession>A0ABT2TDT2</accession>
<evidence type="ECO:0008006" key="5">
    <source>
        <dbReference type="Google" id="ProtNLM"/>
    </source>
</evidence>
<evidence type="ECO:0000256" key="1">
    <source>
        <dbReference type="SAM" id="MobiDB-lite"/>
    </source>
</evidence>
<dbReference type="PROSITE" id="PS51257">
    <property type="entry name" value="PROKAR_LIPOPROTEIN"/>
    <property type="match status" value="1"/>
</dbReference>
<comment type="caution">
    <text evidence="3">The sequence shown here is derived from an EMBL/GenBank/DDBJ whole genome shotgun (WGS) entry which is preliminary data.</text>
</comment>
<dbReference type="Proteomes" id="UP001652394">
    <property type="component" value="Unassembled WGS sequence"/>
</dbReference>
<sequence>MNKVKKLPVLFLMFLLIMGCSNNDRSRNPVNNSNSVDKVIKEQINDADDASESADTETSDTGSIDTEENPSMGSQTEPLEEVAPQSADGVDYDLTTMNSDMVYATVYQMMIEPDAYIGKTIRMDGLYYAGYDKRTDRHCHYCIIQDAMACCAQGLEFVWDDGSHVYPDEYPQDNTNVVVQGVFETYQKEGGNYCRLKDTSLEVKK</sequence>
<keyword evidence="4" id="KW-1185">Reference proteome</keyword>
<keyword evidence="2" id="KW-0732">Signal</keyword>
<name>A0ABT2TDT2_9FIRM</name>
<dbReference type="RefSeq" id="WP_059066244.1">
    <property type="nucleotide sequence ID" value="NZ_JAOQJX010000023.1"/>
</dbReference>
<dbReference type="EMBL" id="JAOQJX010000023">
    <property type="protein sequence ID" value="MCU6748445.1"/>
    <property type="molecule type" value="Genomic_DNA"/>
</dbReference>
<proteinExistence type="predicted"/>
<feature type="signal peptide" evidence="2">
    <location>
        <begin position="1"/>
        <end position="23"/>
    </location>
</feature>
<feature type="region of interest" description="Disordered" evidence="1">
    <location>
        <begin position="45"/>
        <end position="87"/>
    </location>
</feature>
<evidence type="ECO:0000256" key="2">
    <source>
        <dbReference type="SAM" id="SignalP"/>
    </source>
</evidence>
<protein>
    <recommendedName>
        <fullName evidence="5">Lipoprotein</fullName>
    </recommendedName>
</protein>
<feature type="compositionally biased region" description="Acidic residues" evidence="1">
    <location>
        <begin position="45"/>
        <end position="58"/>
    </location>
</feature>
<feature type="chain" id="PRO_5045527217" description="Lipoprotein" evidence="2">
    <location>
        <begin position="24"/>
        <end position="205"/>
    </location>
</feature>